<dbReference type="SUPFAM" id="SSF52799">
    <property type="entry name" value="(Phosphotyrosine protein) phosphatases II"/>
    <property type="match status" value="2"/>
</dbReference>
<dbReference type="PROSITE" id="PS00383">
    <property type="entry name" value="TYR_PHOSPHATASE_1"/>
    <property type="match status" value="1"/>
</dbReference>
<dbReference type="AlphaFoldDB" id="A0A9P1G033"/>
<dbReference type="PROSITE" id="PS50056">
    <property type="entry name" value="TYR_PHOSPHATASE_2"/>
    <property type="match status" value="1"/>
</dbReference>
<dbReference type="EMBL" id="CAMXCT030002016">
    <property type="protein sequence ID" value="CAL4782280.1"/>
    <property type="molecule type" value="Genomic_DNA"/>
</dbReference>
<dbReference type="Pfam" id="PF22785">
    <property type="entry name" value="Tc-R-P"/>
    <property type="match status" value="1"/>
</dbReference>
<dbReference type="InterPro" id="IPR050561">
    <property type="entry name" value="PTP"/>
</dbReference>
<organism evidence="3">
    <name type="scientific">Cladocopium goreaui</name>
    <dbReference type="NCBI Taxonomy" id="2562237"/>
    <lineage>
        <taxon>Eukaryota</taxon>
        <taxon>Sar</taxon>
        <taxon>Alveolata</taxon>
        <taxon>Dinophyceae</taxon>
        <taxon>Suessiales</taxon>
        <taxon>Symbiodiniaceae</taxon>
        <taxon>Cladocopium</taxon>
    </lineage>
</organism>
<dbReference type="InterPro" id="IPR029021">
    <property type="entry name" value="Prot-tyrosine_phosphatase-like"/>
</dbReference>
<reference evidence="4" key="2">
    <citation type="submission" date="2024-04" db="EMBL/GenBank/DDBJ databases">
        <authorList>
            <person name="Chen Y."/>
            <person name="Shah S."/>
            <person name="Dougan E. K."/>
            <person name="Thang M."/>
            <person name="Chan C."/>
        </authorList>
    </citation>
    <scope>NUCLEOTIDE SEQUENCE [LARGE SCALE GENOMIC DNA]</scope>
</reference>
<evidence type="ECO:0000313" key="3">
    <source>
        <dbReference type="EMBL" id="CAI3994968.1"/>
    </source>
</evidence>
<feature type="compositionally biased region" description="Polar residues" evidence="1">
    <location>
        <begin position="318"/>
        <end position="336"/>
    </location>
</feature>
<accession>A0A9P1G033</accession>
<dbReference type="PANTHER" id="PTHR23339">
    <property type="entry name" value="TYROSINE SPECIFIC PROTEIN PHOSPHATASE AND DUAL SPECIFICITY PROTEIN PHOSPHATASE"/>
    <property type="match status" value="1"/>
</dbReference>
<dbReference type="OrthoDB" id="5632at2759"/>
<feature type="region of interest" description="Disordered" evidence="1">
    <location>
        <begin position="318"/>
        <end position="338"/>
    </location>
</feature>
<evidence type="ECO:0000256" key="1">
    <source>
        <dbReference type="SAM" id="MobiDB-lite"/>
    </source>
</evidence>
<evidence type="ECO:0000313" key="6">
    <source>
        <dbReference type="Proteomes" id="UP001152797"/>
    </source>
</evidence>
<protein>
    <submittedName>
        <fullName evidence="5">Tyrosine specific protein phosphatases domain-containing protein</fullName>
    </submittedName>
</protein>
<evidence type="ECO:0000313" key="4">
    <source>
        <dbReference type="EMBL" id="CAL1148343.1"/>
    </source>
</evidence>
<sequence length="554" mass="60464">MPFLSLASKKASRGLVIHRMVKPSCGDQPPSDDDEVHPESDRSTSVASASHPSLTSLEVSRFGAADLGQGVWWICLPNEAADPTAIESSMLPETVASNTQDAMEALKQCAEKGSGESRNASLYAMYPEEMEDLGKLKWDGDGHYVLEPFPGDHPPTLGQIISCLKMIDVALLQSKTVLLVTSQKRRAVTATLAGALLVLARGFSPEDAWEHILPVYGTPSKVSWDRFPPPFSHSGETGASSLTVIDCLQGLAVAREKNWLEDYRVFDVAAWKFFREKFDASWLVPGEILAMANPWGTSQNPRFPGLLGRGPKFVSQPSTTSLSSLVRDPSGSSQGGLSLEHFHSMPELNLQELAKGIINDDDSAGADSEICDPAQAKKAAAVAGSWKVPFSRSEEYARLNQDSFVSLLLRNHTHEVARLNYDFECPEQKGYEKAFTENGIRVKKIPFTDGSIPGKDVVKEFLKSSGNAIKQNRTIALHCQGGMGRTGVMAGAHAAVHHQVDGKAFHGWVRICRPGTVQTVVQEEFLRKMEPNGVSRSSSVKNLMEKMRTRFSSV</sequence>
<keyword evidence="6" id="KW-1185">Reference proteome</keyword>
<dbReference type="Proteomes" id="UP001152797">
    <property type="component" value="Unassembled WGS sequence"/>
</dbReference>
<comment type="caution">
    <text evidence="3">The sequence shown here is derived from an EMBL/GenBank/DDBJ whole genome shotgun (WGS) entry which is preliminary data.</text>
</comment>
<proteinExistence type="predicted"/>
<gene>
    <name evidence="3" type="ORF">C1SCF055_LOCUS21578</name>
</gene>
<evidence type="ECO:0000259" key="2">
    <source>
        <dbReference type="PROSITE" id="PS50056"/>
    </source>
</evidence>
<evidence type="ECO:0000313" key="5">
    <source>
        <dbReference type="EMBL" id="CAL4782280.1"/>
    </source>
</evidence>
<feature type="region of interest" description="Disordered" evidence="1">
    <location>
        <begin position="21"/>
        <end position="51"/>
    </location>
</feature>
<reference evidence="3" key="1">
    <citation type="submission" date="2022-10" db="EMBL/GenBank/DDBJ databases">
        <authorList>
            <person name="Chen Y."/>
            <person name="Dougan E. K."/>
            <person name="Chan C."/>
            <person name="Rhodes N."/>
            <person name="Thang M."/>
        </authorList>
    </citation>
    <scope>NUCLEOTIDE SEQUENCE</scope>
</reference>
<feature type="domain" description="Tyrosine specific protein phosphatases" evidence="2">
    <location>
        <begin position="459"/>
        <end position="524"/>
    </location>
</feature>
<dbReference type="EMBL" id="CAMXCT010002016">
    <property type="protein sequence ID" value="CAI3994968.1"/>
    <property type="molecule type" value="Genomic_DNA"/>
</dbReference>
<dbReference type="Gene3D" id="3.90.190.10">
    <property type="entry name" value="Protein tyrosine phosphatase superfamily"/>
    <property type="match status" value="2"/>
</dbReference>
<name>A0A9P1G033_9DINO</name>
<dbReference type="InterPro" id="IPR000387">
    <property type="entry name" value="Tyr_Pase_dom"/>
</dbReference>
<dbReference type="InterPro" id="IPR016130">
    <property type="entry name" value="Tyr_Pase_AS"/>
</dbReference>
<dbReference type="EMBL" id="CAMXCT020002016">
    <property type="protein sequence ID" value="CAL1148343.1"/>
    <property type="molecule type" value="Genomic_DNA"/>
</dbReference>